<dbReference type="EnsemblFungi" id="PTTG_28120-t43_1">
    <property type="protein sequence ID" value="PTTG_28120-t43_1-p1"/>
    <property type="gene ID" value="PTTG_28120"/>
</dbReference>
<accession>A0A180GEX0</accession>
<evidence type="ECO:0000256" key="1">
    <source>
        <dbReference type="SAM" id="MobiDB-lite"/>
    </source>
</evidence>
<gene>
    <name evidence="2" type="ORF">PTTG_28120</name>
</gene>
<reference evidence="2" key="2">
    <citation type="submission" date="2016-05" db="EMBL/GenBank/DDBJ databases">
        <title>Comparative analysis highlights variable genome content of wheat rusts and divergence of the mating loci.</title>
        <authorList>
            <person name="Cuomo C.A."/>
            <person name="Bakkeren G."/>
            <person name="Szabo L."/>
            <person name="Khalil H."/>
            <person name="Joly D."/>
            <person name="Goldberg J."/>
            <person name="Young S."/>
            <person name="Zeng Q."/>
            <person name="Fellers J."/>
        </authorList>
    </citation>
    <scope>NUCLEOTIDE SEQUENCE [LARGE SCALE GENOMIC DNA]</scope>
    <source>
        <strain evidence="2">1-1 BBBD Race 1</strain>
    </source>
</reference>
<dbReference type="OrthoDB" id="2501476at2759"/>
<evidence type="ECO:0000313" key="3">
    <source>
        <dbReference type="EnsemblFungi" id="PTTG_28120-t43_1-p1"/>
    </source>
</evidence>
<reference evidence="3 4" key="3">
    <citation type="journal article" date="2017" name="G3 (Bethesda)">
        <title>Comparative analysis highlights variable genome content of wheat rusts and divergence of the mating loci.</title>
        <authorList>
            <person name="Cuomo C.A."/>
            <person name="Bakkeren G."/>
            <person name="Khalil H.B."/>
            <person name="Panwar V."/>
            <person name="Joly D."/>
            <person name="Linning R."/>
            <person name="Sakthikumar S."/>
            <person name="Song X."/>
            <person name="Adiconis X."/>
            <person name="Fan L."/>
            <person name="Goldberg J.M."/>
            <person name="Levin J.Z."/>
            <person name="Young S."/>
            <person name="Zeng Q."/>
            <person name="Anikster Y."/>
            <person name="Bruce M."/>
            <person name="Wang M."/>
            <person name="Yin C."/>
            <person name="McCallum B."/>
            <person name="Szabo L.J."/>
            <person name="Hulbert S."/>
            <person name="Chen X."/>
            <person name="Fellers J.P."/>
        </authorList>
    </citation>
    <scope>NUCLEOTIDE SEQUENCE</scope>
    <source>
        <strain evidence="3">isolate 1-1 / race 1 (BBBD)</strain>
        <strain evidence="4">Isolate 1-1 / race 1 (BBBD)</strain>
    </source>
</reference>
<sequence>MGLPIWSRSATAAVKPSSEARKEHHNWTHCSRAYCQCHRPQANQARSTFGRPKVPIGIEFLLLAPKPGPPPINTRKRRTIALPVSSQYQKAESEPGKLLIHWDNHDYNLETFKAAAINLIQHDEDKGLGLYARQRESKGSIVWNVIIPNGRTFAAAQKKRLNSTEIFTQFLQVAEVTPKSRKIICRLVQKDPTILAQKESVYKHLRLMHAGPSSAAEDPADGPSAGAQEAASLTDLVKELGCIHEPAEHLTGSHETSVFINPKNPNEFFQMTPKCGLLCGPKQLQNPGQVTLRIPPKSDSFQFKTKEDQPQPPPPVPAQPQPLPAAAGVQYPTPFGLAMPPGMFFNPMHMATSMAMPPWMNAGPGQNLSSTPEPPTTPPDSSIEDFLK</sequence>
<dbReference type="EMBL" id="ADAS02000089">
    <property type="protein sequence ID" value="OAV90998.1"/>
    <property type="molecule type" value="Genomic_DNA"/>
</dbReference>
<protein>
    <submittedName>
        <fullName evidence="2 3">Uncharacterized protein</fullName>
    </submittedName>
</protein>
<feature type="compositionally biased region" description="Pro residues" evidence="1">
    <location>
        <begin position="310"/>
        <end position="323"/>
    </location>
</feature>
<feature type="region of interest" description="Disordered" evidence="1">
    <location>
        <begin position="286"/>
        <end position="329"/>
    </location>
</feature>
<feature type="region of interest" description="Disordered" evidence="1">
    <location>
        <begin position="360"/>
        <end position="388"/>
    </location>
</feature>
<reference evidence="3" key="4">
    <citation type="submission" date="2025-05" db="UniProtKB">
        <authorList>
            <consortium name="EnsemblFungi"/>
        </authorList>
    </citation>
    <scope>IDENTIFICATION</scope>
    <source>
        <strain evidence="3">isolate 1-1 / race 1 (BBBD)</strain>
    </source>
</reference>
<keyword evidence="4" id="KW-1185">Reference proteome</keyword>
<evidence type="ECO:0000313" key="4">
    <source>
        <dbReference type="Proteomes" id="UP000005240"/>
    </source>
</evidence>
<dbReference type="VEuPathDB" id="FungiDB:PTTG_28120"/>
<organism evidence="2">
    <name type="scientific">Puccinia triticina (isolate 1-1 / race 1 (BBBD))</name>
    <name type="common">Brown leaf rust fungus</name>
    <dbReference type="NCBI Taxonomy" id="630390"/>
    <lineage>
        <taxon>Eukaryota</taxon>
        <taxon>Fungi</taxon>
        <taxon>Dikarya</taxon>
        <taxon>Basidiomycota</taxon>
        <taxon>Pucciniomycotina</taxon>
        <taxon>Pucciniomycetes</taxon>
        <taxon>Pucciniales</taxon>
        <taxon>Pucciniaceae</taxon>
        <taxon>Puccinia</taxon>
    </lineage>
</organism>
<dbReference type="Proteomes" id="UP000005240">
    <property type="component" value="Unassembled WGS sequence"/>
</dbReference>
<proteinExistence type="predicted"/>
<name>A0A180GEX0_PUCT1</name>
<evidence type="ECO:0000313" key="2">
    <source>
        <dbReference type="EMBL" id="OAV90998.1"/>
    </source>
</evidence>
<dbReference type="AlphaFoldDB" id="A0A180GEX0"/>
<reference evidence="2" key="1">
    <citation type="submission" date="2009-11" db="EMBL/GenBank/DDBJ databases">
        <authorList>
            <consortium name="The Broad Institute Genome Sequencing Platform"/>
            <person name="Ward D."/>
            <person name="Feldgarden M."/>
            <person name="Earl A."/>
            <person name="Young S.K."/>
            <person name="Zeng Q."/>
            <person name="Koehrsen M."/>
            <person name="Alvarado L."/>
            <person name="Berlin A."/>
            <person name="Bochicchio J."/>
            <person name="Borenstein D."/>
            <person name="Chapman S.B."/>
            <person name="Chen Z."/>
            <person name="Engels R."/>
            <person name="Freedman E."/>
            <person name="Gellesch M."/>
            <person name="Goldberg J."/>
            <person name="Griggs A."/>
            <person name="Gujja S."/>
            <person name="Heilman E."/>
            <person name="Heiman D."/>
            <person name="Hepburn T."/>
            <person name="Howarth C."/>
            <person name="Jen D."/>
            <person name="Larson L."/>
            <person name="Lewis B."/>
            <person name="Mehta T."/>
            <person name="Park D."/>
            <person name="Pearson M."/>
            <person name="Roberts A."/>
            <person name="Saif S."/>
            <person name="Shea T."/>
            <person name="Shenoy N."/>
            <person name="Sisk P."/>
            <person name="Stolte C."/>
            <person name="Sykes S."/>
            <person name="Thomson T."/>
            <person name="Walk T."/>
            <person name="White J."/>
            <person name="Yandava C."/>
            <person name="Izard J."/>
            <person name="Baranova O.V."/>
            <person name="Blanton J.M."/>
            <person name="Tanner A.C."/>
            <person name="Dewhirst F.E."/>
            <person name="Haas B."/>
            <person name="Nusbaum C."/>
            <person name="Birren B."/>
        </authorList>
    </citation>
    <scope>NUCLEOTIDE SEQUENCE [LARGE SCALE GENOMIC DNA]</scope>
    <source>
        <strain evidence="2">1-1 BBBD Race 1</strain>
    </source>
</reference>